<name>A0A9W8M4F0_9FUNG</name>
<reference evidence="1" key="1">
    <citation type="submission" date="2022-07" db="EMBL/GenBank/DDBJ databases">
        <title>Phylogenomic reconstructions and comparative analyses of Kickxellomycotina fungi.</title>
        <authorList>
            <person name="Reynolds N.K."/>
            <person name="Stajich J.E."/>
            <person name="Barry K."/>
            <person name="Grigoriev I.V."/>
            <person name="Crous P."/>
            <person name="Smith M.E."/>
        </authorList>
    </citation>
    <scope>NUCLEOTIDE SEQUENCE</scope>
    <source>
        <strain evidence="1">RSA 476</strain>
    </source>
</reference>
<proteinExistence type="predicted"/>
<sequence>MDLIGVPGFGGVRQTPWASFFQHINFPKHKSAQVLEFWMTVQGVGFGYSLKKLLDKPFVDVVFPKVLTIEFSFPPVNFTVRPEDAIRTTRNIESNISAFVARIKQIAPRVKNTLFTMQGPNHSNRRFPANLKRSPFTQLGQLGYAVQHNYQCRPMRVSPPLTGLTSMVYVNIDESDRSELPMRLARHNAATLEVLKIYFHDMEGDIFTLIQKPDGSYVQYQRLHTFGLFSQPDMRISRRPVFPGALPFPILRHMEIGAQYFFSDDTPFRGNATSLQFLELSLSTATVTILKEHNVFMPDSHSKLQYVNIGQLTDISQDIFGTDIEYVQFVLSVAPNGVMRVVATSLASPDFQSIVSVLGDHSCIRPLGRYGSGQGIT</sequence>
<gene>
    <name evidence="1" type="ORF">GGH94_003522</name>
</gene>
<evidence type="ECO:0000313" key="2">
    <source>
        <dbReference type="Proteomes" id="UP001140074"/>
    </source>
</evidence>
<accession>A0A9W8M4F0</accession>
<dbReference type="AlphaFoldDB" id="A0A9W8M4F0"/>
<comment type="caution">
    <text evidence="1">The sequence shown here is derived from an EMBL/GenBank/DDBJ whole genome shotgun (WGS) entry which is preliminary data.</text>
</comment>
<organism evidence="1 2">
    <name type="scientific">Coemansia aciculifera</name>
    <dbReference type="NCBI Taxonomy" id="417176"/>
    <lineage>
        <taxon>Eukaryota</taxon>
        <taxon>Fungi</taxon>
        <taxon>Fungi incertae sedis</taxon>
        <taxon>Zoopagomycota</taxon>
        <taxon>Kickxellomycotina</taxon>
        <taxon>Kickxellomycetes</taxon>
        <taxon>Kickxellales</taxon>
        <taxon>Kickxellaceae</taxon>
        <taxon>Coemansia</taxon>
    </lineage>
</organism>
<evidence type="ECO:0000313" key="1">
    <source>
        <dbReference type="EMBL" id="KAJ2863577.1"/>
    </source>
</evidence>
<protein>
    <submittedName>
        <fullName evidence="1">Uncharacterized protein</fullName>
    </submittedName>
</protein>
<dbReference type="Proteomes" id="UP001140074">
    <property type="component" value="Unassembled WGS sequence"/>
</dbReference>
<keyword evidence="2" id="KW-1185">Reference proteome</keyword>
<dbReference type="EMBL" id="JANBUY010000118">
    <property type="protein sequence ID" value="KAJ2863577.1"/>
    <property type="molecule type" value="Genomic_DNA"/>
</dbReference>